<dbReference type="PANTHER" id="PTHR39683">
    <property type="entry name" value="CONSERVED PROTEIN TB16.3"/>
    <property type="match status" value="1"/>
</dbReference>
<keyword evidence="2" id="KW-1185">Reference proteome</keyword>
<dbReference type="RefSeq" id="WP_382362015.1">
    <property type="nucleotide sequence ID" value="NZ_JBHLWV010000015.1"/>
</dbReference>
<dbReference type="InterPro" id="IPR023393">
    <property type="entry name" value="START-like_dom_sf"/>
</dbReference>
<accession>A0ABV6H618</accession>
<organism evidence="1 2">
    <name type="scientific">Gordonia phosphorivorans</name>
    <dbReference type="NCBI Taxonomy" id="1056982"/>
    <lineage>
        <taxon>Bacteria</taxon>
        <taxon>Bacillati</taxon>
        <taxon>Actinomycetota</taxon>
        <taxon>Actinomycetes</taxon>
        <taxon>Mycobacteriales</taxon>
        <taxon>Gordoniaceae</taxon>
        <taxon>Gordonia</taxon>
    </lineage>
</organism>
<dbReference type="InterPro" id="IPR019587">
    <property type="entry name" value="Polyketide_cyclase/dehydratase"/>
</dbReference>
<protein>
    <submittedName>
        <fullName evidence="1">SRPBCC family protein</fullName>
    </submittedName>
</protein>
<dbReference type="SUPFAM" id="SSF55961">
    <property type="entry name" value="Bet v1-like"/>
    <property type="match status" value="1"/>
</dbReference>
<dbReference type="EMBL" id="JBHLWV010000015">
    <property type="protein sequence ID" value="MFC0314330.1"/>
    <property type="molecule type" value="Genomic_DNA"/>
</dbReference>
<dbReference type="Pfam" id="PF10604">
    <property type="entry name" value="Polyketide_cyc2"/>
    <property type="match status" value="1"/>
</dbReference>
<dbReference type="PANTHER" id="PTHR39683:SF4">
    <property type="entry name" value="COENZYME Q-BINDING PROTEIN COQ10 START DOMAIN-CONTAINING PROTEIN"/>
    <property type="match status" value="1"/>
</dbReference>
<evidence type="ECO:0000313" key="1">
    <source>
        <dbReference type="EMBL" id="MFC0314330.1"/>
    </source>
</evidence>
<comment type="caution">
    <text evidence="1">The sequence shown here is derived from an EMBL/GenBank/DDBJ whole genome shotgun (WGS) entry which is preliminary data.</text>
</comment>
<sequence length="147" mass="15736">MAVSVSNEFDIKAPASVVLDVLKDIPALPDWSSAHKAAKVLSEHADGTPDRVEVSVGMIGINDTQELAYTWADDLCAWTLVSSSQLAKQTGSYKITSTGPDTCHVRFDLEIDLKIKLPGLLVKKGQKAAADTAKKGLTAESERRAKA</sequence>
<dbReference type="Proteomes" id="UP001589783">
    <property type="component" value="Unassembled WGS sequence"/>
</dbReference>
<evidence type="ECO:0000313" key="2">
    <source>
        <dbReference type="Proteomes" id="UP001589783"/>
    </source>
</evidence>
<dbReference type="Gene3D" id="3.30.530.20">
    <property type="match status" value="1"/>
</dbReference>
<proteinExistence type="predicted"/>
<name>A0ABV6H618_9ACTN</name>
<dbReference type="CDD" id="cd07819">
    <property type="entry name" value="SRPBCC_2"/>
    <property type="match status" value="1"/>
</dbReference>
<reference evidence="1 2" key="1">
    <citation type="submission" date="2024-09" db="EMBL/GenBank/DDBJ databases">
        <authorList>
            <person name="Sun Q."/>
            <person name="Mori K."/>
        </authorList>
    </citation>
    <scope>NUCLEOTIDE SEQUENCE [LARGE SCALE GENOMIC DNA]</scope>
    <source>
        <strain evidence="1 2">CCM 7957</strain>
    </source>
</reference>
<gene>
    <name evidence="1" type="ORF">ACFFJD_05615</name>
</gene>